<name>A0A0B5D3N7_9GAMA</name>
<evidence type="ECO:0000313" key="7">
    <source>
        <dbReference type="Proteomes" id="UP000297089"/>
    </source>
</evidence>
<keyword evidence="1 4" id="KW-0167">Capsid protein</keyword>
<feature type="region of interest" description="Disordered" evidence="5">
    <location>
        <begin position="124"/>
        <end position="169"/>
    </location>
</feature>
<evidence type="ECO:0000256" key="1">
    <source>
        <dbReference type="ARBA" id="ARBA00022561"/>
    </source>
</evidence>
<comment type="subcellular location">
    <subcellularLocation>
        <location evidence="4">Virion</location>
    </subcellularLocation>
    <subcellularLocation>
        <location evidence="4">Host nucleus</location>
    </subcellularLocation>
</comment>
<protein>
    <recommendedName>
        <fullName evidence="4">Small capsomere-interacting protein</fullName>
    </recommendedName>
</protein>
<keyword evidence="3 4" id="KW-0946">Virion</keyword>
<feature type="compositionally biased region" description="Low complexity" evidence="5">
    <location>
        <begin position="84"/>
        <end position="103"/>
    </location>
</feature>
<proteinExistence type="inferred from homology"/>
<dbReference type="Pfam" id="PF06112">
    <property type="entry name" value="Herpes_capsid"/>
    <property type="match status" value="1"/>
</dbReference>
<dbReference type="GO" id="GO:0042025">
    <property type="term" value="C:host cell nucleus"/>
    <property type="evidence" value="ECO:0007669"/>
    <property type="project" value="UniProtKB-SubCell"/>
</dbReference>
<comment type="function">
    <text evidence="4">Participates in the assembly of the infectious particles by decorating the outer surface of the capsid shell and thus forming a layer between the capsid and the tegument. Complexes composed of the major capsid protein and small capsomere-interacting protein/SCP assemble together in the host cytoplasm and are translocated to the nucleus, where they accumulate and participate in capsid assembly.</text>
</comment>
<organism evidence="6 7">
    <name type="scientific">macacine gammaherpesvirus 12</name>
    <dbReference type="NCBI Taxonomy" id="2560571"/>
    <lineage>
        <taxon>Viruses</taxon>
        <taxon>Duplodnaviria</taxon>
        <taxon>Heunggongvirae</taxon>
        <taxon>Peploviricota</taxon>
        <taxon>Herviviricetes</taxon>
        <taxon>Herpesvirales</taxon>
        <taxon>Orthoherpesviridae</taxon>
        <taxon>Gammaherpesvirinae</taxon>
        <taxon>Rhadinovirus</taxon>
        <taxon>Rhadinovirus macacinegamma12</taxon>
    </lineage>
</organism>
<evidence type="ECO:0000256" key="3">
    <source>
        <dbReference type="ARBA" id="ARBA00022844"/>
    </source>
</evidence>
<evidence type="ECO:0000256" key="4">
    <source>
        <dbReference type="HAMAP-Rule" id="MF_04022"/>
    </source>
</evidence>
<sequence length="169" mass="17724">MSVLRVKEPVVQGRLDQDYPNHPLVAEMNNLPQGDMSPAQYALAKRNYLVFLTAKRHYDVYLQKKNGILRKDHLRGLRGKKEANSSISSALSGSSSAPPSVAPMASTLGSSSFTTLSSGPHSLMGSIAPTSGGGGPGSVVTSGIGTASLTPSDATVLDTRRASQNKKSK</sequence>
<dbReference type="EMBL" id="KP265674">
    <property type="protein sequence ID" value="AJE29721.1"/>
    <property type="molecule type" value="Genomic_DNA"/>
</dbReference>
<comment type="similarity">
    <text evidence="4">Belongs to the herpesviridae small capsomere-interacting protein family.</text>
</comment>
<dbReference type="GO" id="GO:0016032">
    <property type="term" value="P:viral process"/>
    <property type="evidence" value="ECO:0007669"/>
    <property type="project" value="UniProtKB-UniRule"/>
</dbReference>
<feature type="region of interest" description="Disordered" evidence="5">
    <location>
        <begin position="77"/>
        <end position="103"/>
    </location>
</feature>
<gene>
    <name evidence="6" type="primary">ORF65</name>
    <name evidence="4" type="synonym">SCP</name>
</gene>
<keyword evidence="2 4" id="KW-1048">Host nucleus</keyword>
<comment type="subunit">
    <text evidence="4">Interacts with the major capsid protein/MCP.</text>
</comment>
<reference evidence="6 7" key="1">
    <citation type="submission" date="2018-02" db="EMBL/GenBank/DDBJ databases">
        <title>Complete genome sequence of MneRV2, the pig-tailed macaque RV2 rhadinovirus, and evolutionary relationship with rhesus macaque RRV and human herpesvirus 8/KSHV.</title>
        <authorList>
            <person name="Rose T.M."/>
            <person name="Bruce A.G."/>
        </authorList>
    </citation>
    <scope>NUCLEOTIDE SEQUENCE [LARGE SCALE GENOMIC DNA]</scope>
    <source>
        <strain evidence="6 7">J97167</strain>
    </source>
</reference>
<dbReference type="Proteomes" id="UP000297089">
    <property type="component" value="Segment"/>
</dbReference>
<dbReference type="HAMAP" id="MF_04022">
    <property type="entry name" value="HSV_SCP_gammahv"/>
    <property type="match status" value="1"/>
</dbReference>
<evidence type="ECO:0000256" key="2">
    <source>
        <dbReference type="ARBA" id="ARBA00022562"/>
    </source>
</evidence>
<evidence type="ECO:0000256" key="5">
    <source>
        <dbReference type="SAM" id="MobiDB-lite"/>
    </source>
</evidence>
<keyword evidence="7" id="KW-1185">Reference proteome</keyword>
<dbReference type="InterPro" id="IPR009299">
    <property type="entry name" value="Herpes_capsid"/>
</dbReference>
<evidence type="ECO:0000313" key="6">
    <source>
        <dbReference type="EMBL" id="AJE29721.1"/>
    </source>
</evidence>
<dbReference type="KEGG" id="vg:65099607"/>
<accession>A0A0B5D3N7</accession>
<dbReference type="GO" id="GO:0019028">
    <property type="term" value="C:viral capsid"/>
    <property type="evidence" value="ECO:0007669"/>
    <property type="project" value="UniProtKB-UniRule"/>
</dbReference>